<sequence>MATVTTTAPPSAPPPQALKLESLPRIVTTTLSQSELQALSLCSLSAFDLTSTTNLVFPHVDRSLFNESAGSRRQTYSRPRKPLSPSDSPTGHRRRVAGLLPTPKLPPVPDDDPENLENRKIIDYLKQLIREDPKFDQVELAPPSVSHEVVPNFELRDGMEESEDMGLVRKRKRGRKPKVKAHLKECYREMDFVNKGGVAFDLSALANTEDPFSDELRRRTEGLQSEEELLGFLRDLGGQWGSRRKKRKIVDAGDFGDVLPVGWKLLLGLKRKDGRAWIYCRRYISPSGEQFVSCKEVSSYLQSLFSHNDAQLPITRGVENMLTDNRGTTQSFAGVTPEEQDRRMIIANDSAPPSSSECNDRSKDVALLGIENLADVQIQDLFECHKCSMTFYEKDSYLQHLLSFHQRTTRRYRLGSSVGDGVIIKDGKFECQFCHKVFLERRRYNGHVGIHVRNYVKKVEESPSQVNVQRKDKSLIREDLPSRISKMDALIEIAQNSIMENSAIEPLGNRTTSPDKLNVISTTEIAVGNLDHDNIIESPLSDLQMEDSISYKNVNHDLNHQGSQLAVMDEEVEKTDGGKKTMDSKIETCEDPICLSTVNDQNADAFENSEIKDDVVMAFDGLDQSSVDMEGVSRSPLLTLSGNDMTPEVENNQSSGGTVTVEQLNHEGDSRIRNEFKVELDGTKDVSVMPKFQETSLPTSEENTVSSEVPTPSMSMVQSLDYFSHLTGLSDKGEKENQYCSVDHRHDDVSGSQELRIDETETTKCDFSIGQPSLPLSQVPTVLANKTLMEEEEEEEEEGACASSVQVQSQEAGRHQITTSCVWCGVEFDYDAVDSEIQPDSVGFMCPVCKAKISGQIDVLDSGSPLNSGHI</sequence>
<evidence type="ECO:0000256" key="7">
    <source>
        <dbReference type="SAM" id="MobiDB-lite"/>
    </source>
</evidence>
<evidence type="ECO:0000256" key="1">
    <source>
        <dbReference type="ARBA" id="ARBA00004123"/>
    </source>
</evidence>
<keyword evidence="2" id="KW-0805">Transcription regulation</keyword>
<dbReference type="PROSITE" id="PS00028">
    <property type="entry name" value="ZINC_FINGER_C2H2_1"/>
    <property type="match status" value="2"/>
</dbReference>
<name>A0AAE1KCG5_9FABA</name>
<keyword evidence="6" id="KW-0863">Zinc-finger</keyword>
<evidence type="ECO:0000259" key="9">
    <source>
        <dbReference type="PROSITE" id="PS50982"/>
    </source>
</evidence>
<evidence type="ECO:0000313" key="10">
    <source>
        <dbReference type="EMBL" id="KAK4271264.1"/>
    </source>
</evidence>
<dbReference type="PANTHER" id="PTHR37701:SF19">
    <property type="entry name" value="METHYL-CPG-BINDING DOMAIN PROTEIN"/>
    <property type="match status" value="1"/>
</dbReference>
<accession>A0AAE1KCG5</accession>
<dbReference type="InterPro" id="IPR016177">
    <property type="entry name" value="DNA-bd_dom_sf"/>
</dbReference>
<dbReference type="GO" id="GO:0008270">
    <property type="term" value="F:zinc ion binding"/>
    <property type="evidence" value="ECO:0007669"/>
    <property type="project" value="UniProtKB-KW"/>
</dbReference>
<dbReference type="EMBL" id="JAWXYG010000005">
    <property type="protein sequence ID" value="KAK4271264.1"/>
    <property type="molecule type" value="Genomic_DNA"/>
</dbReference>
<evidence type="ECO:0000256" key="2">
    <source>
        <dbReference type="ARBA" id="ARBA00023015"/>
    </source>
</evidence>
<reference evidence="10" key="1">
    <citation type="submission" date="2023-10" db="EMBL/GenBank/DDBJ databases">
        <title>Chromosome-level genome of the transformable northern wattle, Acacia crassicarpa.</title>
        <authorList>
            <person name="Massaro I."/>
            <person name="Sinha N.R."/>
            <person name="Poethig S."/>
            <person name="Leichty A.R."/>
        </authorList>
    </citation>
    <scope>NUCLEOTIDE SEQUENCE</scope>
    <source>
        <strain evidence="10">Acra3RX</strain>
        <tissue evidence="10">Leaf</tissue>
    </source>
</reference>
<keyword evidence="11" id="KW-1185">Reference proteome</keyword>
<evidence type="ECO:0000259" key="8">
    <source>
        <dbReference type="PROSITE" id="PS50157"/>
    </source>
</evidence>
<dbReference type="PANTHER" id="PTHR37701">
    <property type="entry name" value="METHYL-CPG-BINDING DOMAIN-CONTAINING PROTEIN 8"/>
    <property type="match status" value="1"/>
</dbReference>
<feature type="domain" description="C2H2-type" evidence="8">
    <location>
        <begin position="429"/>
        <end position="456"/>
    </location>
</feature>
<organism evidence="10 11">
    <name type="scientific">Acacia crassicarpa</name>
    <name type="common">northern wattle</name>
    <dbReference type="NCBI Taxonomy" id="499986"/>
    <lineage>
        <taxon>Eukaryota</taxon>
        <taxon>Viridiplantae</taxon>
        <taxon>Streptophyta</taxon>
        <taxon>Embryophyta</taxon>
        <taxon>Tracheophyta</taxon>
        <taxon>Spermatophyta</taxon>
        <taxon>Magnoliopsida</taxon>
        <taxon>eudicotyledons</taxon>
        <taxon>Gunneridae</taxon>
        <taxon>Pentapetalae</taxon>
        <taxon>rosids</taxon>
        <taxon>fabids</taxon>
        <taxon>Fabales</taxon>
        <taxon>Fabaceae</taxon>
        <taxon>Caesalpinioideae</taxon>
        <taxon>mimosoid clade</taxon>
        <taxon>Acacieae</taxon>
        <taxon>Acacia</taxon>
    </lineage>
</organism>
<dbReference type="GO" id="GO:0005634">
    <property type="term" value="C:nucleus"/>
    <property type="evidence" value="ECO:0007669"/>
    <property type="project" value="UniProtKB-SubCell"/>
</dbReference>
<dbReference type="SUPFAM" id="SSF54171">
    <property type="entry name" value="DNA-binding domain"/>
    <property type="match status" value="1"/>
</dbReference>
<dbReference type="SMART" id="SM00355">
    <property type="entry name" value="ZnF_C2H2"/>
    <property type="match status" value="2"/>
</dbReference>
<gene>
    <name evidence="10" type="ORF">QN277_019980</name>
</gene>
<feature type="region of interest" description="Disordered" evidence="7">
    <location>
        <begin position="68"/>
        <end position="115"/>
    </location>
</feature>
<keyword evidence="5" id="KW-0539">Nucleus</keyword>
<dbReference type="GO" id="GO:0003677">
    <property type="term" value="F:DNA binding"/>
    <property type="evidence" value="ECO:0007669"/>
    <property type="project" value="UniProtKB-KW"/>
</dbReference>
<evidence type="ECO:0000256" key="4">
    <source>
        <dbReference type="ARBA" id="ARBA00023163"/>
    </source>
</evidence>
<feature type="domain" description="MBD" evidence="9">
    <location>
        <begin position="249"/>
        <end position="321"/>
    </location>
</feature>
<dbReference type="InterPro" id="IPR013087">
    <property type="entry name" value="Znf_C2H2_type"/>
</dbReference>
<evidence type="ECO:0000256" key="3">
    <source>
        <dbReference type="ARBA" id="ARBA00023125"/>
    </source>
</evidence>
<feature type="compositionally biased region" description="Polar residues" evidence="7">
    <location>
        <begin position="68"/>
        <end position="77"/>
    </location>
</feature>
<dbReference type="AlphaFoldDB" id="A0AAE1KCG5"/>
<dbReference type="PROSITE" id="PS50157">
    <property type="entry name" value="ZINC_FINGER_C2H2_2"/>
    <property type="match status" value="2"/>
</dbReference>
<keyword evidence="6" id="KW-0862">Zinc</keyword>
<evidence type="ECO:0000313" key="11">
    <source>
        <dbReference type="Proteomes" id="UP001293593"/>
    </source>
</evidence>
<dbReference type="InterPro" id="IPR001739">
    <property type="entry name" value="Methyl_CpG_DNA-bd"/>
</dbReference>
<dbReference type="PROSITE" id="PS50982">
    <property type="entry name" value="MBD"/>
    <property type="match status" value="1"/>
</dbReference>
<evidence type="ECO:0000256" key="6">
    <source>
        <dbReference type="PROSITE-ProRule" id="PRU00042"/>
    </source>
</evidence>
<keyword evidence="3" id="KW-0238">DNA-binding</keyword>
<keyword evidence="6" id="KW-0479">Metal-binding</keyword>
<feature type="domain" description="C2H2-type" evidence="8">
    <location>
        <begin position="382"/>
        <end position="410"/>
    </location>
</feature>
<dbReference type="Proteomes" id="UP001293593">
    <property type="component" value="Unassembled WGS sequence"/>
</dbReference>
<dbReference type="Gene3D" id="3.30.160.60">
    <property type="entry name" value="Classic Zinc Finger"/>
    <property type="match status" value="1"/>
</dbReference>
<keyword evidence="4" id="KW-0804">Transcription</keyword>
<protein>
    <submittedName>
        <fullName evidence="10">Uncharacterized protein</fullName>
    </submittedName>
</protein>
<dbReference type="InterPro" id="IPR037472">
    <property type="entry name" value="MBD8"/>
</dbReference>
<comment type="subcellular location">
    <subcellularLocation>
        <location evidence="1">Nucleus</location>
    </subcellularLocation>
</comment>
<proteinExistence type="predicted"/>
<evidence type="ECO:0000256" key="5">
    <source>
        <dbReference type="ARBA" id="ARBA00023242"/>
    </source>
</evidence>
<comment type="caution">
    <text evidence="10">The sequence shown here is derived from an EMBL/GenBank/DDBJ whole genome shotgun (WGS) entry which is preliminary data.</text>
</comment>